<dbReference type="InterPro" id="IPR029058">
    <property type="entry name" value="AB_hydrolase_fold"/>
</dbReference>
<evidence type="ECO:0000313" key="6">
    <source>
        <dbReference type="Proteomes" id="UP001431572"/>
    </source>
</evidence>
<dbReference type="EMBL" id="JACATZ010000001">
    <property type="protein sequence ID" value="NWJ45800.1"/>
    <property type="molecule type" value="Genomic_DNA"/>
</dbReference>
<protein>
    <submittedName>
        <fullName evidence="3">Alpha/beta hydrolase</fullName>
    </submittedName>
</protein>
<dbReference type="Gene3D" id="3.40.50.1820">
    <property type="entry name" value="alpha/beta hydrolase"/>
    <property type="match status" value="1"/>
</dbReference>
<evidence type="ECO:0000313" key="5">
    <source>
        <dbReference type="Proteomes" id="UP000521676"/>
    </source>
</evidence>
<dbReference type="InterPro" id="IPR000073">
    <property type="entry name" value="AB_hydrolase_1"/>
</dbReference>
<evidence type="ECO:0000259" key="2">
    <source>
        <dbReference type="Pfam" id="PF00561"/>
    </source>
</evidence>
<dbReference type="RefSeq" id="WP_341469555.1">
    <property type="nucleotide sequence ID" value="NZ_CP128399.1"/>
</dbReference>
<dbReference type="Proteomes" id="UP001431572">
    <property type="component" value="Chromosome 1"/>
</dbReference>
<name>A0A8T7M1D3_9CHLR</name>
<evidence type="ECO:0000313" key="3">
    <source>
        <dbReference type="EMBL" id="NWJ45800.1"/>
    </source>
</evidence>
<dbReference type="GO" id="GO:0016787">
    <property type="term" value="F:hydrolase activity"/>
    <property type="evidence" value="ECO:0007669"/>
    <property type="project" value="UniProtKB-KW"/>
</dbReference>
<reference evidence="4" key="2">
    <citation type="journal article" date="2024" name="Nature">
        <title>Anoxygenic phototroph of the Chloroflexota uses a type I reaction centre.</title>
        <authorList>
            <person name="Tsuji J.M."/>
            <person name="Shaw N.A."/>
            <person name="Nagashima S."/>
            <person name="Venkiteswaran J.J."/>
            <person name="Schiff S.L."/>
            <person name="Watanabe T."/>
            <person name="Fukui M."/>
            <person name="Hanada S."/>
            <person name="Tank M."/>
            <person name="Neufeld J.D."/>
        </authorList>
    </citation>
    <scope>NUCLEOTIDE SEQUENCE</scope>
    <source>
        <strain evidence="4">L227-S17</strain>
    </source>
</reference>
<dbReference type="SUPFAM" id="SSF53474">
    <property type="entry name" value="alpha/beta-Hydrolases"/>
    <property type="match status" value="1"/>
</dbReference>
<dbReference type="PANTHER" id="PTHR43798:SF31">
    <property type="entry name" value="AB HYDROLASE SUPERFAMILY PROTEIN YCLE"/>
    <property type="match status" value="1"/>
</dbReference>
<reference evidence="3 5" key="1">
    <citation type="submission" date="2020-06" db="EMBL/GenBank/DDBJ databases">
        <title>Anoxygenic phototrophic Chloroflexota member uses a Type I reaction center.</title>
        <authorList>
            <person name="Tsuji J.M."/>
            <person name="Shaw N.A."/>
            <person name="Nagashima S."/>
            <person name="Venkiteswaran J."/>
            <person name="Schiff S.L."/>
            <person name="Hanada S."/>
            <person name="Tank M."/>
            <person name="Neufeld J.D."/>
        </authorList>
    </citation>
    <scope>NUCLEOTIDE SEQUENCE [LARGE SCALE GENOMIC DNA]</scope>
    <source>
        <strain evidence="3">L227-S17</strain>
    </source>
</reference>
<evidence type="ECO:0000313" key="4">
    <source>
        <dbReference type="EMBL" id="WJW67665.1"/>
    </source>
</evidence>
<evidence type="ECO:0000256" key="1">
    <source>
        <dbReference type="ARBA" id="ARBA00022801"/>
    </source>
</evidence>
<organism evidence="3 5">
    <name type="scientific">Candidatus Chlorohelix allophototropha</name>
    <dbReference type="NCBI Taxonomy" id="3003348"/>
    <lineage>
        <taxon>Bacteria</taxon>
        <taxon>Bacillati</taxon>
        <taxon>Chloroflexota</taxon>
        <taxon>Chloroflexia</taxon>
        <taxon>Candidatus Chloroheliales</taxon>
        <taxon>Candidatus Chloroheliaceae</taxon>
        <taxon>Candidatus Chlorohelix</taxon>
    </lineage>
</organism>
<dbReference type="GO" id="GO:0016020">
    <property type="term" value="C:membrane"/>
    <property type="evidence" value="ECO:0007669"/>
    <property type="project" value="TreeGrafter"/>
</dbReference>
<dbReference type="EMBL" id="CP128399">
    <property type="protein sequence ID" value="WJW67665.1"/>
    <property type="molecule type" value="Genomic_DNA"/>
</dbReference>
<gene>
    <name evidence="3" type="ORF">HXX08_07965</name>
    <name evidence="4" type="ORF">OZ401_000937</name>
</gene>
<keyword evidence="1 3" id="KW-0378">Hydrolase</keyword>
<dbReference type="Pfam" id="PF00561">
    <property type="entry name" value="Abhydrolase_1"/>
    <property type="match status" value="1"/>
</dbReference>
<dbReference type="AlphaFoldDB" id="A0A8T7M1D3"/>
<dbReference type="InterPro" id="IPR050266">
    <property type="entry name" value="AB_hydrolase_sf"/>
</dbReference>
<dbReference type="Proteomes" id="UP000521676">
    <property type="component" value="Unassembled WGS sequence"/>
</dbReference>
<sequence>MSVTTKTGEVTTGDGITLRYIEAGAGQPLVMIPGWSQTAAQYRDQIEALSDRYRVISLDMRGHGESDKPNSGYRIARFSQDLHDVLVELDLQNVVLLGHSMGCSIIWSYWDTFGAERISKLVLIDQVAFVTSNPAWSAEELEAAGAIFDHPTLVGLCNGIAGAEGVATSTGLVGSMFTGAASAELKQWAVDLNLKLPRQHAATLLYNHCTQDWRDVIPQINVPSLVIGGTVSIFPAKAVEWVHQQIPGSQLAIFNESEGGSHFMFIEGAAKLNNLVRDFIG</sequence>
<keyword evidence="6" id="KW-1185">Reference proteome</keyword>
<proteinExistence type="predicted"/>
<accession>A0A8T7M1D3</accession>
<feature type="domain" description="AB hydrolase-1" evidence="2">
    <location>
        <begin position="28"/>
        <end position="141"/>
    </location>
</feature>
<dbReference type="PANTHER" id="PTHR43798">
    <property type="entry name" value="MONOACYLGLYCEROL LIPASE"/>
    <property type="match status" value="1"/>
</dbReference>